<reference evidence="1 2" key="1">
    <citation type="journal article" date="2015" name="Genome Biol. Evol.">
        <title>The genome of winter moth (Operophtera brumata) provides a genomic perspective on sexual dimorphism and phenology.</title>
        <authorList>
            <person name="Derks M.F."/>
            <person name="Smit S."/>
            <person name="Salis L."/>
            <person name="Schijlen E."/>
            <person name="Bossers A."/>
            <person name="Mateman C."/>
            <person name="Pijl A.S."/>
            <person name="de Ridder D."/>
            <person name="Groenen M.A."/>
            <person name="Visser M.E."/>
            <person name="Megens H.J."/>
        </authorList>
    </citation>
    <scope>NUCLEOTIDE SEQUENCE [LARGE SCALE GENOMIC DNA]</scope>
    <source>
        <strain evidence="1">WM2013NL</strain>
        <tissue evidence="1">Head and thorax</tissue>
    </source>
</reference>
<organism evidence="1 2">
    <name type="scientific">Operophtera brumata</name>
    <name type="common">Winter moth</name>
    <name type="synonym">Phalaena brumata</name>
    <dbReference type="NCBI Taxonomy" id="104452"/>
    <lineage>
        <taxon>Eukaryota</taxon>
        <taxon>Metazoa</taxon>
        <taxon>Ecdysozoa</taxon>
        <taxon>Arthropoda</taxon>
        <taxon>Hexapoda</taxon>
        <taxon>Insecta</taxon>
        <taxon>Pterygota</taxon>
        <taxon>Neoptera</taxon>
        <taxon>Endopterygota</taxon>
        <taxon>Lepidoptera</taxon>
        <taxon>Glossata</taxon>
        <taxon>Ditrysia</taxon>
        <taxon>Geometroidea</taxon>
        <taxon>Geometridae</taxon>
        <taxon>Larentiinae</taxon>
        <taxon>Operophtera</taxon>
    </lineage>
</organism>
<gene>
    <name evidence="1" type="ORF">OBRU01_07975</name>
</gene>
<dbReference type="Proteomes" id="UP000037510">
    <property type="component" value="Unassembled WGS sequence"/>
</dbReference>
<dbReference type="AlphaFoldDB" id="A0A0L7L2D9"/>
<name>A0A0L7L2D9_OPEBR</name>
<keyword evidence="2" id="KW-1185">Reference proteome</keyword>
<dbReference type="GO" id="GO:0016787">
    <property type="term" value="F:hydrolase activity"/>
    <property type="evidence" value="ECO:0007669"/>
    <property type="project" value="UniProtKB-KW"/>
</dbReference>
<dbReference type="STRING" id="104452.A0A0L7L2D9"/>
<dbReference type="InterPro" id="IPR029058">
    <property type="entry name" value="AB_hydrolase_fold"/>
</dbReference>
<comment type="caution">
    <text evidence="1">The sequence shown here is derived from an EMBL/GenBank/DDBJ whole genome shotgun (WGS) entry which is preliminary data.</text>
</comment>
<dbReference type="SUPFAM" id="SSF53474">
    <property type="entry name" value="alpha/beta-Hydrolases"/>
    <property type="match status" value="1"/>
</dbReference>
<dbReference type="Gene3D" id="3.40.50.1820">
    <property type="entry name" value="alpha/beta hydrolase"/>
    <property type="match status" value="1"/>
</dbReference>
<sequence>MTIRENEWFIQAPWGRICIIAWGNCMDPPVLLCHGSMEFPGNGRSDRLPPGLMISAYDLVYSVDAVARHFRWRSFVLLGHSMGAYIGKLYNVSCPGRLTGLIELDPINLIGVPPEHFSTWR</sequence>
<protein>
    <submittedName>
        <fullName evidence="1">Putative serine hydrolase protein</fullName>
    </submittedName>
</protein>
<accession>A0A0L7L2D9</accession>
<keyword evidence="1" id="KW-0378">Hydrolase</keyword>
<dbReference type="EMBL" id="JTDY01003416">
    <property type="protein sequence ID" value="KOB69590.1"/>
    <property type="molecule type" value="Genomic_DNA"/>
</dbReference>
<proteinExistence type="predicted"/>
<evidence type="ECO:0000313" key="1">
    <source>
        <dbReference type="EMBL" id="KOB69590.1"/>
    </source>
</evidence>
<evidence type="ECO:0000313" key="2">
    <source>
        <dbReference type="Proteomes" id="UP000037510"/>
    </source>
</evidence>